<reference evidence="5 6" key="1">
    <citation type="submission" date="2019-09" db="EMBL/GenBank/DDBJ databases">
        <title>Prevotella A2879 sp. nov., isolated from an abscess of a patient.</title>
        <authorList>
            <person name="Buhl M."/>
            <person name="Oberhettinger P."/>
        </authorList>
    </citation>
    <scope>NUCLEOTIDE SEQUENCE [LARGE SCALE GENOMIC DNA]</scope>
    <source>
        <strain evidence="5 6">A2879</strain>
    </source>
</reference>
<dbReference type="SUPFAM" id="SSF53056">
    <property type="entry name" value="beta-carbonic anhydrase, cab"/>
    <property type="match status" value="1"/>
</dbReference>
<evidence type="ECO:0000313" key="6">
    <source>
        <dbReference type="Proteomes" id="UP000482295"/>
    </source>
</evidence>
<dbReference type="AlphaFoldDB" id="A0A7C9HR65"/>
<comment type="similarity">
    <text evidence="1">Belongs to the beta-class carbonic anhydrase family.</text>
</comment>
<dbReference type="PANTHER" id="PTHR43175:SF3">
    <property type="entry name" value="CARBON DISULFIDE HYDROLASE"/>
    <property type="match status" value="1"/>
</dbReference>
<feature type="binding site" evidence="4">
    <location>
        <position position="36"/>
    </location>
    <ligand>
        <name>Zn(2+)</name>
        <dbReference type="ChEBI" id="CHEBI:29105"/>
    </ligand>
</feature>
<evidence type="ECO:0000313" key="5">
    <source>
        <dbReference type="EMBL" id="MUL27102.1"/>
    </source>
</evidence>
<comment type="cofactor">
    <cofactor evidence="4">
        <name>Zn(2+)</name>
        <dbReference type="ChEBI" id="CHEBI:29105"/>
    </cofactor>
    <text evidence="4">Binds 1 zinc ion per subunit.</text>
</comment>
<keyword evidence="3 4" id="KW-0862">Zinc</keyword>
<keyword evidence="2 4" id="KW-0479">Metal-binding</keyword>
<feature type="binding site" evidence="4">
    <location>
        <position position="38"/>
    </location>
    <ligand>
        <name>Zn(2+)</name>
        <dbReference type="ChEBI" id="CHEBI:29105"/>
    </ligand>
</feature>
<dbReference type="SMART" id="SM00947">
    <property type="entry name" value="Pro_CA"/>
    <property type="match status" value="1"/>
</dbReference>
<dbReference type="EMBL" id="VVIQ01000002">
    <property type="protein sequence ID" value="MUL27102.1"/>
    <property type="molecule type" value="Genomic_DNA"/>
</dbReference>
<comment type="caution">
    <text evidence="5">The sequence shown here is derived from an EMBL/GenBank/DDBJ whole genome shotgun (WGS) entry which is preliminary data.</text>
</comment>
<sequence length="181" mass="20073">MITSILAYNKEFVANKGYEPFVTSGKPDLKLAILSCMDTRLTELLPKALGLKNGDAKIIKVAGGTLLTPYDSVMRSLLVAIYELDCEEIMVIHHSGCGACHMEADHFLHLMRQHGITEDALQEASKQVDLHQYLDGFHDTEASVRRTVAGIQHHLLVPKDIVVRGFIIDSRTGELTEVDCE</sequence>
<organism evidence="5 6">
    <name type="scientific">Prevotella vespertina</name>
    <dbReference type="NCBI Taxonomy" id="2608404"/>
    <lineage>
        <taxon>Bacteria</taxon>
        <taxon>Pseudomonadati</taxon>
        <taxon>Bacteroidota</taxon>
        <taxon>Bacteroidia</taxon>
        <taxon>Bacteroidales</taxon>
        <taxon>Prevotellaceae</taxon>
        <taxon>Prevotella</taxon>
    </lineage>
</organism>
<feature type="binding site" evidence="4">
    <location>
        <position position="94"/>
    </location>
    <ligand>
        <name>Zn(2+)</name>
        <dbReference type="ChEBI" id="CHEBI:29105"/>
    </ligand>
</feature>
<name>A0A7C9HR65_9BACT</name>
<dbReference type="InterPro" id="IPR036874">
    <property type="entry name" value="Carbonic_anhydrase_sf"/>
</dbReference>
<keyword evidence="6" id="KW-1185">Reference proteome</keyword>
<protein>
    <submittedName>
        <fullName evidence="5">Carbonic anhydrase</fullName>
    </submittedName>
</protein>
<dbReference type="CDD" id="cd03379">
    <property type="entry name" value="beta_CA_cladeD"/>
    <property type="match status" value="1"/>
</dbReference>
<dbReference type="GO" id="GO:0008270">
    <property type="term" value="F:zinc ion binding"/>
    <property type="evidence" value="ECO:0007669"/>
    <property type="project" value="InterPro"/>
</dbReference>
<dbReference type="Proteomes" id="UP000482295">
    <property type="component" value="Unassembled WGS sequence"/>
</dbReference>
<dbReference type="Gene3D" id="3.40.1050.10">
    <property type="entry name" value="Carbonic anhydrase"/>
    <property type="match status" value="1"/>
</dbReference>
<dbReference type="RefSeq" id="WP_155715145.1">
    <property type="nucleotide sequence ID" value="NZ_VVIQ01000002.1"/>
</dbReference>
<dbReference type="GO" id="GO:0004089">
    <property type="term" value="F:carbonate dehydratase activity"/>
    <property type="evidence" value="ECO:0007669"/>
    <property type="project" value="InterPro"/>
</dbReference>
<accession>A0A7C9HR65</accession>
<dbReference type="Pfam" id="PF00484">
    <property type="entry name" value="Pro_CA"/>
    <property type="match status" value="1"/>
</dbReference>
<evidence type="ECO:0000256" key="2">
    <source>
        <dbReference type="ARBA" id="ARBA00022723"/>
    </source>
</evidence>
<evidence type="ECO:0000256" key="3">
    <source>
        <dbReference type="ARBA" id="ARBA00022833"/>
    </source>
</evidence>
<dbReference type="PANTHER" id="PTHR43175">
    <property type="entry name" value="CARBONIC ANHYDRASE"/>
    <property type="match status" value="1"/>
</dbReference>
<dbReference type="InterPro" id="IPR001765">
    <property type="entry name" value="Carbonic_anhydrase"/>
</dbReference>
<gene>
    <name evidence="5" type="ORF">F0475_01905</name>
</gene>
<feature type="binding site" evidence="4">
    <location>
        <position position="97"/>
    </location>
    <ligand>
        <name>Zn(2+)</name>
        <dbReference type="ChEBI" id="CHEBI:29105"/>
    </ligand>
</feature>
<proteinExistence type="inferred from homology"/>
<evidence type="ECO:0000256" key="4">
    <source>
        <dbReference type="PIRSR" id="PIRSR601765-1"/>
    </source>
</evidence>
<evidence type="ECO:0000256" key="1">
    <source>
        <dbReference type="ARBA" id="ARBA00006217"/>
    </source>
</evidence>